<evidence type="ECO:0000313" key="6">
    <source>
        <dbReference type="Proteomes" id="UP001303373"/>
    </source>
</evidence>
<evidence type="ECO:0000313" key="5">
    <source>
        <dbReference type="EMBL" id="WPH03112.1"/>
    </source>
</evidence>
<evidence type="ECO:0000256" key="3">
    <source>
        <dbReference type="SAM" id="MobiDB-lite"/>
    </source>
</evidence>
<proteinExistence type="inferred from homology"/>
<dbReference type="EMBL" id="CP138588">
    <property type="protein sequence ID" value="WPH03112.1"/>
    <property type="molecule type" value="Genomic_DNA"/>
</dbReference>
<dbReference type="GO" id="GO:0016787">
    <property type="term" value="F:hydrolase activity"/>
    <property type="evidence" value="ECO:0007669"/>
    <property type="project" value="UniProtKB-KW"/>
</dbReference>
<evidence type="ECO:0000256" key="1">
    <source>
        <dbReference type="ARBA" id="ARBA00006336"/>
    </source>
</evidence>
<feature type="region of interest" description="Disordered" evidence="3">
    <location>
        <begin position="1"/>
        <end position="20"/>
    </location>
</feature>
<feature type="compositionally biased region" description="Polar residues" evidence="3">
    <location>
        <begin position="1"/>
        <end position="10"/>
    </location>
</feature>
<dbReference type="InterPro" id="IPR000868">
    <property type="entry name" value="Isochorismatase-like_dom"/>
</dbReference>
<evidence type="ECO:0000259" key="4">
    <source>
        <dbReference type="Pfam" id="PF00857"/>
    </source>
</evidence>
<comment type="similarity">
    <text evidence="1">Belongs to the isochorismatase family.</text>
</comment>
<keyword evidence="6" id="KW-1185">Reference proteome</keyword>
<dbReference type="AlphaFoldDB" id="A0AAQ3M8T3"/>
<feature type="region of interest" description="Disordered" evidence="3">
    <location>
        <begin position="25"/>
        <end position="47"/>
    </location>
</feature>
<dbReference type="SUPFAM" id="SSF52499">
    <property type="entry name" value="Isochorismatase-like hydrolases"/>
    <property type="match status" value="1"/>
</dbReference>
<feature type="domain" description="Isochorismatase-like" evidence="4">
    <location>
        <begin position="62"/>
        <end position="288"/>
    </location>
</feature>
<dbReference type="Pfam" id="PF00857">
    <property type="entry name" value="Isochorismatase"/>
    <property type="match status" value="1"/>
</dbReference>
<dbReference type="InterPro" id="IPR036380">
    <property type="entry name" value="Isochorismatase-like_sf"/>
</dbReference>
<accession>A0AAQ3M8T3</accession>
<protein>
    <submittedName>
        <fullName evidence="5">Isochorismatase hydrolase</fullName>
    </submittedName>
</protein>
<feature type="compositionally biased region" description="Polar residues" evidence="3">
    <location>
        <begin position="25"/>
        <end position="39"/>
    </location>
</feature>
<dbReference type="CDD" id="cd00431">
    <property type="entry name" value="cysteine_hydrolases"/>
    <property type="match status" value="1"/>
</dbReference>
<evidence type="ECO:0000256" key="2">
    <source>
        <dbReference type="ARBA" id="ARBA00022801"/>
    </source>
</evidence>
<dbReference type="Gene3D" id="3.40.50.850">
    <property type="entry name" value="Isochorismatase-like"/>
    <property type="match status" value="1"/>
</dbReference>
<dbReference type="PANTHER" id="PTHR43540">
    <property type="entry name" value="PEROXYUREIDOACRYLATE/UREIDOACRYLATE AMIDOHYDROLASE-RELATED"/>
    <property type="match status" value="1"/>
</dbReference>
<organism evidence="5 6">
    <name type="scientific">Acrodontium crateriforme</name>
    <dbReference type="NCBI Taxonomy" id="150365"/>
    <lineage>
        <taxon>Eukaryota</taxon>
        <taxon>Fungi</taxon>
        <taxon>Dikarya</taxon>
        <taxon>Ascomycota</taxon>
        <taxon>Pezizomycotina</taxon>
        <taxon>Dothideomycetes</taxon>
        <taxon>Dothideomycetidae</taxon>
        <taxon>Mycosphaerellales</taxon>
        <taxon>Teratosphaeriaceae</taxon>
        <taxon>Acrodontium</taxon>
    </lineage>
</organism>
<keyword evidence="2 5" id="KW-0378">Hydrolase</keyword>
<reference evidence="5 6" key="1">
    <citation type="submission" date="2023-11" db="EMBL/GenBank/DDBJ databases">
        <title>An acidophilic fungus is an integral part of prey digestion in a carnivorous sundew plant.</title>
        <authorList>
            <person name="Tsai I.J."/>
        </authorList>
    </citation>
    <scope>NUCLEOTIDE SEQUENCE [LARGE SCALE GENOMIC DNA]</scope>
    <source>
        <strain evidence="5">169a</strain>
    </source>
</reference>
<sequence>MSTSTSSEPHTGTIGHGTNAWHYSSKTGFDLTRPSNPQTGPMKPNLTIQTTTKPITINPSKSALIIIDMQNFFLSPAFGRPPGPGHRAVDQLTQHAIPAARKAGVRIVWLNWGLSDQDLVALPPGVRRAFGFVLDTGEARDKHGGLARLEGLGAECGIVKEPRSGRKIDAGRLLVRDAWNSALYPPLDGFFEEGSKLPNRPDVWMHKNRMSGMWGPKTECEEFLEEQGIKTLFFAGVNTDQCVGGTLMDSFSKGYDCILLSDGCGTSSPEFAQQCFQFNAENTFGFQTTCEDLAQGVSTM</sequence>
<name>A0AAQ3M8T3_9PEZI</name>
<gene>
    <name evidence="5" type="ORF">R9X50_00598700</name>
</gene>
<dbReference type="InterPro" id="IPR050272">
    <property type="entry name" value="Isochorismatase-like_hydrls"/>
</dbReference>
<dbReference type="PANTHER" id="PTHR43540:SF9">
    <property type="entry name" value="FAMILY HYDROLASE, PUTATIVE (AFU_ORTHOLOGUE AFUA_2G08700)-RELATED"/>
    <property type="match status" value="1"/>
</dbReference>
<dbReference type="Proteomes" id="UP001303373">
    <property type="component" value="Chromosome 9"/>
</dbReference>